<evidence type="ECO:0000313" key="2">
    <source>
        <dbReference type="Proteomes" id="UP000789759"/>
    </source>
</evidence>
<keyword evidence="2" id="KW-1185">Reference proteome</keyword>
<accession>A0A9N8YX39</accession>
<protein>
    <submittedName>
        <fullName evidence="1">6892_t:CDS:1</fullName>
    </submittedName>
</protein>
<gene>
    <name evidence="1" type="ORF">CPELLU_LOCUS359</name>
</gene>
<sequence length="194" mass="23090">MKAHLQTNHQEIYTRQLTNSVLNEQTSTKEVLIDVIDLSKLGITTIQTDDDSEFNIKNLMGFFDNLSESDFVKLREYINEVHIYNNEIRKQQEETKEKLLYCRLKLINSVESNRFYVYDSIDSASFNKRYILTLLTVRLDETKFTFNISIDSVFFDIKLYSNEDAFNHIMEFNPDSYEMMIRQPFDSTEKHNFL</sequence>
<dbReference type="EMBL" id="CAJVQA010000095">
    <property type="protein sequence ID" value="CAG8455376.1"/>
    <property type="molecule type" value="Genomic_DNA"/>
</dbReference>
<organism evidence="1 2">
    <name type="scientific">Cetraspora pellucida</name>
    <dbReference type="NCBI Taxonomy" id="1433469"/>
    <lineage>
        <taxon>Eukaryota</taxon>
        <taxon>Fungi</taxon>
        <taxon>Fungi incertae sedis</taxon>
        <taxon>Mucoromycota</taxon>
        <taxon>Glomeromycotina</taxon>
        <taxon>Glomeromycetes</taxon>
        <taxon>Diversisporales</taxon>
        <taxon>Gigasporaceae</taxon>
        <taxon>Cetraspora</taxon>
    </lineage>
</organism>
<dbReference type="OrthoDB" id="2455487at2759"/>
<evidence type="ECO:0000313" key="1">
    <source>
        <dbReference type="EMBL" id="CAG8455376.1"/>
    </source>
</evidence>
<dbReference type="AlphaFoldDB" id="A0A9N8YX39"/>
<name>A0A9N8YX39_9GLOM</name>
<proteinExistence type="predicted"/>
<dbReference type="Proteomes" id="UP000789759">
    <property type="component" value="Unassembled WGS sequence"/>
</dbReference>
<reference evidence="1" key="1">
    <citation type="submission" date="2021-06" db="EMBL/GenBank/DDBJ databases">
        <authorList>
            <person name="Kallberg Y."/>
            <person name="Tangrot J."/>
            <person name="Rosling A."/>
        </authorList>
    </citation>
    <scope>NUCLEOTIDE SEQUENCE</scope>
    <source>
        <strain evidence="1">FL966</strain>
    </source>
</reference>
<comment type="caution">
    <text evidence="1">The sequence shown here is derived from an EMBL/GenBank/DDBJ whole genome shotgun (WGS) entry which is preliminary data.</text>
</comment>